<dbReference type="PANTHER" id="PTHR42770:SF15">
    <property type="entry name" value="GLUTAMATE_GAMMA-AMINOBUTYRATE ANTIPORTER-RELATED"/>
    <property type="match status" value="1"/>
</dbReference>
<dbReference type="InterPro" id="IPR050367">
    <property type="entry name" value="APC_superfamily"/>
</dbReference>
<keyword evidence="6 7" id="KW-0472">Membrane</keyword>
<accession>A0ABS0AXH7</accession>
<evidence type="ECO:0000313" key="9">
    <source>
        <dbReference type="Proteomes" id="UP001194714"/>
    </source>
</evidence>
<evidence type="ECO:0000256" key="4">
    <source>
        <dbReference type="ARBA" id="ARBA00022692"/>
    </source>
</evidence>
<evidence type="ECO:0000256" key="7">
    <source>
        <dbReference type="SAM" id="Phobius"/>
    </source>
</evidence>
<evidence type="ECO:0000256" key="5">
    <source>
        <dbReference type="ARBA" id="ARBA00022989"/>
    </source>
</evidence>
<sequence length="470" mass="51280">MIGTPNPKRVISVFVLAMLNVSVMASLRNLPLVAELGYTMIFFFIVVAALFLVPCALVSAELATGWTKSGGIYVWVREALGDRWGFFAIWMQWVHNVTWYPAILSFVAATLAYIINPELASSKVFILSIVLAVFWGVTFINYFGIETSARVSTTGVIAGTIIPGIFIIALAIAWLALGRPIEIPFKADKLLPDFSSLGSFVFMAGLFLSFGGLEVTAGYAGEVKNPQKNFPRAIISAAIITFALVMLGALSVAIVVPKEEISLVAGLIDAMKIYLGSYGLSWLLPFLAILLVLGAVAEVNSWIMGPIKALHTTSVHGNLPPFFQNLNKHGMPTHLLLFQAIIVTVAALIILFTPTVSTAYWILTALSAQMYLIMYVFMFIAAIRLRYTHPHIPRVYKIPHPHKGIWLVASIGILASLFAIFIGFVPPTSLDTGSLVQYVALLATGLGIMVAIPLIIYQFRKPSWVLEDSD</sequence>
<dbReference type="EMBL" id="JAAEJV010000005">
    <property type="protein sequence ID" value="MBF5058842.1"/>
    <property type="molecule type" value="Genomic_DNA"/>
</dbReference>
<feature type="transmembrane region" description="Helical" evidence="7">
    <location>
        <begin position="436"/>
        <end position="457"/>
    </location>
</feature>
<comment type="caution">
    <text evidence="8">The sequence shown here is derived from an EMBL/GenBank/DDBJ whole genome shotgun (WGS) entry which is preliminary data.</text>
</comment>
<feature type="transmembrane region" description="Helical" evidence="7">
    <location>
        <begin position="233"/>
        <end position="256"/>
    </location>
</feature>
<feature type="transmembrane region" description="Helical" evidence="7">
    <location>
        <begin position="155"/>
        <end position="177"/>
    </location>
</feature>
<dbReference type="PIRSF" id="PIRSF006060">
    <property type="entry name" value="AA_transporter"/>
    <property type="match status" value="1"/>
</dbReference>
<feature type="transmembrane region" description="Helical" evidence="7">
    <location>
        <begin position="335"/>
        <end position="353"/>
    </location>
</feature>
<keyword evidence="4 7" id="KW-0812">Transmembrane</keyword>
<evidence type="ECO:0000313" key="8">
    <source>
        <dbReference type="EMBL" id="MBF5058842.1"/>
    </source>
</evidence>
<keyword evidence="5 7" id="KW-1133">Transmembrane helix</keyword>
<dbReference type="Gene3D" id="1.20.1740.10">
    <property type="entry name" value="Amino acid/polyamine transporter I"/>
    <property type="match status" value="1"/>
</dbReference>
<feature type="transmembrane region" description="Helical" evidence="7">
    <location>
        <begin position="97"/>
        <end position="115"/>
    </location>
</feature>
<organism evidence="8 9">
    <name type="scientific">Candidatus Neptunichlamydia vexilliferae</name>
    <dbReference type="NCBI Taxonomy" id="1651774"/>
    <lineage>
        <taxon>Bacteria</taxon>
        <taxon>Pseudomonadati</taxon>
        <taxon>Chlamydiota</taxon>
        <taxon>Chlamydiia</taxon>
        <taxon>Parachlamydiales</taxon>
        <taxon>Simkaniaceae</taxon>
        <taxon>Candidatus Neptunichlamydia</taxon>
    </lineage>
</organism>
<evidence type="ECO:0000256" key="6">
    <source>
        <dbReference type="ARBA" id="ARBA00023136"/>
    </source>
</evidence>
<dbReference type="PANTHER" id="PTHR42770">
    <property type="entry name" value="AMINO ACID TRANSPORTER-RELATED"/>
    <property type="match status" value="1"/>
</dbReference>
<evidence type="ECO:0000256" key="2">
    <source>
        <dbReference type="ARBA" id="ARBA00022448"/>
    </source>
</evidence>
<evidence type="ECO:0000256" key="1">
    <source>
        <dbReference type="ARBA" id="ARBA00004651"/>
    </source>
</evidence>
<dbReference type="Pfam" id="PF13520">
    <property type="entry name" value="AA_permease_2"/>
    <property type="match status" value="1"/>
</dbReference>
<name>A0ABS0AXH7_9BACT</name>
<protein>
    <submittedName>
        <fullName evidence="8">Transporter</fullName>
    </submittedName>
</protein>
<gene>
    <name evidence="8" type="ORF">NEPTK9_000341</name>
</gene>
<proteinExistence type="predicted"/>
<dbReference type="RefSeq" id="WP_320412042.1">
    <property type="nucleotide sequence ID" value="NZ_JAAEJV010000005.1"/>
</dbReference>
<feature type="transmembrane region" description="Helical" evidence="7">
    <location>
        <begin position="276"/>
        <end position="297"/>
    </location>
</feature>
<feature type="transmembrane region" description="Helical" evidence="7">
    <location>
        <begin position="36"/>
        <end position="58"/>
    </location>
</feature>
<feature type="transmembrane region" description="Helical" evidence="7">
    <location>
        <begin position="12"/>
        <end position="30"/>
    </location>
</feature>
<keyword evidence="3" id="KW-1003">Cell membrane</keyword>
<evidence type="ECO:0000256" key="3">
    <source>
        <dbReference type="ARBA" id="ARBA00022475"/>
    </source>
</evidence>
<dbReference type="Proteomes" id="UP001194714">
    <property type="component" value="Unassembled WGS sequence"/>
</dbReference>
<keyword evidence="9" id="KW-1185">Reference proteome</keyword>
<comment type="subcellular location">
    <subcellularLocation>
        <location evidence="1">Cell membrane</location>
        <topology evidence="1">Multi-pass membrane protein</topology>
    </subcellularLocation>
</comment>
<feature type="transmembrane region" description="Helical" evidence="7">
    <location>
        <begin position="359"/>
        <end position="383"/>
    </location>
</feature>
<feature type="transmembrane region" description="Helical" evidence="7">
    <location>
        <begin position="404"/>
        <end position="424"/>
    </location>
</feature>
<feature type="transmembrane region" description="Helical" evidence="7">
    <location>
        <begin position="121"/>
        <end position="143"/>
    </location>
</feature>
<feature type="transmembrane region" description="Helical" evidence="7">
    <location>
        <begin position="197"/>
        <end position="221"/>
    </location>
</feature>
<reference evidence="8 9" key="1">
    <citation type="submission" date="2020-01" db="EMBL/GenBank/DDBJ databases">
        <title>Draft genome sequence of Cand. Neptunochlamydia vexilliferae K9.</title>
        <authorList>
            <person name="Schulz F."/>
            <person name="Koestlbacher S."/>
            <person name="Wascher F."/>
            <person name="Pizzetti I."/>
            <person name="Horn M."/>
        </authorList>
    </citation>
    <scope>NUCLEOTIDE SEQUENCE [LARGE SCALE GENOMIC DNA]</scope>
    <source>
        <strain evidence="8 9">K9</strain>
    </source>
</reference>
<dbReference type="InterPro" id="IPR002293">
    <property type="entry name" value="AA/rel_permease1"/>
</dbReference>
<keyword evidence="2" id="KW-0813">Transport</keyword>